<comment type="cofactor">
    <cofactor evidence="1">
        <name>Mg(2+)</name>
        <dbReference type="ChEBI" id="CHEBI:18420"/>
    </cofactor>
</comment>
<organism evidence="4 5">
    <name type="scientific">Rhodovulum adriaticum</name>
    <name type="common">Rhodopseudomonas adriatica</name>
    <dbReference type="NCBI Taxonomy" id="35804"/>
    <lineage>
        <taxon>Bacteria</taxon>
        <taxon>Pseudomonadati</taxon>
        <taxon>Pseudomonadota</taxon>
        <taxon>Alphaproteobacteria</taxon>
        <taxon>Rhodobacterales</taxon>
        <taxon>Paracoccaceae</taxon>
        <taxon>Rhodovulum</taxon>
    </lineage>
</organism>
<dbReference type="Proteomes" id="UP000295733">
    <property type="component" value="Unassembled WGS sequence"/>
</dbReference>
<protein>
    <submittedName>
        <fullName evidence="4">ADP-ribose pyrophosphatase YjhB (NUDIX family)</fullName>
    </submittedName>
</protein>
<dbReference type="Gene3D" id="3.90.79.10">
    <property type="entry name" value="Nucleoside Triphosphate Pyrophosphohydrolase"/>
    <property type="match status" value="1"/>
</dbReference>
<evidence type="ECO:0000256" key="1">
    <source>
        <dbReference type="ARBA" id="ARBA00001946"/>
    </source>
</evidence>
<gene>
    <name evidence="4" type="ORF">EV656_102368</name>
</gene>
<keyword evidence="2" id="KW-0378">Hydrolase</keyword>
<dbReference type="RefSeq" id="WP_243695677.1">
    <property type="nucleotide sequence ID" value="NZ_NRRP01000008.1"/>
</dbReference>
<sequence length="153" mass="17081">MTPALNADRPRLAVRALILQENRLLLVNAFPGGVSDLWCAPGGGVEPGRSLPENLMREVHEETGLTVDVGAPCLVNEFHDPTRPFHQVDVYFRCTLRAGRLDPHWADPAGVVTERRFFTRDQMAAIRFKPDSLPRAAWDGDAVIYDPLEPLVR</sequence>
<dbReference type="PANTHER" id="PTHR43046">
    <property type="entry name" value="GDP-MANNOSE MANNOSYL HYDROLASE"/>
    <property type="match status" value="1"/>
</dbReference>
<proteinExistence type="predicted"/>
<keyword evidence="5" id="KW-1185">Reference proteome</keyword>
<dbReference type="EMBL" id="SLXL01000002">
    <property type="protein sequence ID" value="TCP26402.1"/>
    <property type="molecule type" value="Genomic_DNA"/>
</dbReference>
<dbReference type="PRINTS" id="PR00502">
    <property type="entry name" value="NUDIXFAMILY"/>
</dbReference>
<dbReference type="InterPro" id="IPR015797">
    <property type="entry name" value="NUDIX_hydrolase-like_dom_sf"/>
</dbReference>
<comment type="caution">
    <text evidence="4">The sequence shown here is derived from an EMBL/GenBank/DDBJ whole genome shotgun (WGS) entry which is preliminary data.</text>
</comment>
<dbReference type="PROSITE" id="PS51462">
    <property type="entry name" value="NUDIX"/>
    <property type="match status" value="1"/>
</dbReference>
<dbReference type="Pfam" id="PF00293">
    <property type="entry name" value="NUDIX"/>
    <property type="match status" value="1"/>
</dbReference>
<evidence type="ECO:0000313" key="5">
    <source>
        <dbReference type="Proteomes" id="UP000295733"/>
    </source>
</evidence>
<dbReference type="AlphaFoldDB" id="A0A4R2NWN4"/>
<evidence type="ECO:0000259" key="3">
    <source>
        <dbReference type="PROSITE" id="PS51462"/>
    </source>
</evidence>
<dbReference type="InterPro" id="IPR020476">
    <property type="entry name" value="Nudix_hydrolase"/>
</dbReference>
<accession>A0A4R2NWN4</accession>
<dbReference type="InterPro" id="IPR000086">
    <property type="entry name" value="NUDIX_hydrolase_dom"/>
</dbReference>
<dbReference type="SUPFAM" id="SSF55811">
    <property type="entry name" value="Nudix"/>
    <property type="match status" value="1"/>
</dbReference>
<feature type="domain" description="Nudix hydrolase" evidence="3">
    <location>
        <begin position="9"/>
        <end position="150"/>
    </location>
</feature>
<dbReference type="CDD" id="cd18880">
    <property type="entry name" value="NUDIX_ADPRase"/>
    <property type="match status" value="1"/>
</dbReference>
<evidence type="ECO:0000313" key="4">
    <source>
        <dbReference type="EMBL" id="TCP26402.1"/>
    </source>
</evidence>
<dbReference type="GO" id="GO:0016787">
    <property type="term" value="F:hydrolase activity"/>
    <property type="evidence" value="ECO:0007669"/>
    <property type="project" value="UniProtKB-KW"/>
</dbReference>
<reference evidence="4 5" key="1">
    <citation type="submission" date="2019-03" db="EMBL/GenBank/DDBJ databases">
        <title>Genomic Encyclopedia of Type Strains, Phase IV (KMG-IV): sequencing the most valuable type-strain genomes for metagenomic binning, comparative biology and taxonomic classification.</title>
        <authorList>
            <person name="Goeker M."/>
        </authorList>
    </citation>
    <scope>NUCLEOTIDE SEQUENCE [LARGE SCALE GENOMIC DNA]</scope>
    <source>
        <strain evidence="4 5">DSM 2781</strain>
    </source>
</reference>
<evidence type="ECO:0000256" key="2">
    <source>
        <dbReference type="ARBA" id="ARBA00022801"/>
    </source>
</evidence>
<name>A0A4R2NWN4_RHOAD</name>
<dbReference type="PANTHER" id="PTHR43046:SF14">
    <property type="entry name" value="MUTT_NUDIX FAMILY PROTEIN"/>
    <property type="match status" value="1"/>
</dbReference>